<organism evidence="1 2">
    <name type="scientific">Cercophora scortea</name>
    <dbReference type="NCBI Taxonomy" id="314031"/>
    <lineage>
        <taxon>Eukaryota</taxon>
        <taxon>Fungi</taxon>
        <taxon>Dikarya</taxon>
        <taxon>Ascomycota</taxon>
        <taxon>Pezizomycotina</taxon>
        <taxon>Sordariomycetes</taxon>
        <taxon>Sordariomycetidae</taxon>
        <taxon>Sordariales</taxon>
        <taxon>Lasiosphaeriaceae</taxon>
        <taxon>Cercophora</taxon>
    </lineage>
</organism>
<evidence type="ECO:0000313" key="2">
    <source>
        <dbReference type="Proteomes" id="UP001286456"/>
    </source>
</evidence>
<dbReference type="EMBL" id="JAUEPO010000002">
    <property type="protein sequence ID" value="KAK3332883.1"/>
    <property type="molecule type" value="Genomic_DNA"/>
</dbReference>
<comment type="caution">
    <text evidence="1">The sequence shown here is derived from an EMBL/GenBank/DDBJ whole genome shotgun (WGS) entry which is preliminary data.</text>
</comment>
<dbReference type="PANTHER" id="PTHR37540">
    <property type="entry name" value="TRANSCRIPTION FACTOR (ACR-2), PUTATIVE-RELATED-RELATED"/>
    <property type="match status" value="1"/>
</dbReference>
<reference evidence="1" key="2">
    <citation type="submission" date="2023-06" db="EMBL/GenBank/DDBJ databases">
        <authorList>
            <consortium name="Lawrence Berkeley National Laboratory"/>
            <person name="Haridas S."/>
            <person name="Hensen N."/>
            <person name="Bonometti L."/>
            <person name="Westerberg I."/>
            <person name="Brannstrom I.O."/>
            <person name="Guillou S."/>
            <person name="Cros-Aarteil S."/>
            <person name="Calhoun S."/>
            <person name="Kuo A."/>
            <person name="Mondo S."/>
            <person name="Pangilinan J."/>
            <person name="Riley R."/>
            <person name="Labutti K."/>
            <person name="Andreopoulos B."/>
            <person name="Lipzen A."/>
            <person name="Chen C."/>
            <person name="Yanf M."/>
            <person name="Daum C."/>
            <person name="Ng V."/>
            <person name="Clum A."/>
            <person name="Steindorff A."/>
            <person name="Ohm R."/>
            <person name="Martin F."/>
            <person name="Silar P."/>
            <person name="Natvig D."/>
            <person name="Lalanne C."/>
            <person name="Gautier V."/>
            <person name="Ament-Velasquez S.L."/>
            <person name="Kruys A."/>
            <person name="Hutchinson M.I."/>
            <person name="Powell A.J."/>
            <person name="Barry K."/>
            <person name="Miller A.N."/>
            <person name="Grigoriev I.V."/>
            <person name="Debuchy R."/>
            <person name="Gladieux P."/>
            <person name="Thoren M.H."/>
            <person name="Johannesson H."/>
        </authorList>
    </citation>
    <scope>NUCLEOTIDE SEQUENCE</scope>
    <source>
        <strain evidence="1">SMH4131-1</strain>
    </source>
</reference>
<protein>
    <submittedName>
        <fullName evidence="1">Uncharacterized protein</fullName>
    </submittedName>
</protein>
<name>A0AAE0MIH1_9PEZI</name>
<keyword evidence="2" id="KW-1185">Reference proteome</keyword>
<dbReference type="PANTHER" id="PTHR37540:SF5">
    <property type="entry name" value="TRANSCRIPTION FACTOR DOMAIN-CONTAINING PROTEIN"/>
    <property type="match status" value="1"/>
</dbReference>
<dbReference type="Proteomes" id="UP001286456">
    <property type="component" value="Unassembled WGS sequence"/>
</dbReference>
<dbReference type="AlphaFoldDB" id="A0AAE0MIH1"/>
<proteinExistence type="predicted"/>
<reference evidence="1" key="1">
    <citation type="journal article" date="2023" name="Mol. Phylogenet. Evol.">
        <title>Genome-scale phylogeny and comparative genomics of the fungal order Sordariales.</title>
        <authorList>
            <person name="Hensen N."/>
            <person name="Bonometti L."/>
            <person name="Westerberg I."/>
            <person name="Brannstrom I.O."/>
            <person name="Guillou S."/>
            <person name="Cros-Aarteil S."/>
            <person name="Calhoun S."/>
            <person name="Haridas S."/>
            <person name="Kuo A."/>
            <person name="Mondo S."/>
            <person name="Pangilinan J."/>
            <person name="Riley R."/>
            <person name="LaButti K."/>
            <person name="Andreopoulos B."/>
            <person name="Lipzen A."/>
            <person name="Chen C."/>
            <person name="Yan M."/>
            <person name="Daum C."/>
            <person name="Ng V."/>
            <person name="Clum A."/>
            <person name="Steindorff A."/>
            <person name="Ohm R.A."/>
            <person name="Martin F."/>
            <person name="Silar P."/>
            <person name="Natvig D.O."/>
            <person name="Lalanne C."/>
            <person name="Gautier V."/>
            <person name="Ament-Velasquez S.L."/>
            <person name="Kruys A."/>
            <person name="Hutchinson M.I."/>
            <person name="Powell A.J."/>
            <person name="Barry K."/>
            <person name="Miller A.N."/>
            <person name="Grigoriev I.V."/>
            <person name="Debuchy R."/>
            <person name="Gladieux P."/>
            <person name="Hiltunen Thoren M."/>
            <person name="Johannesson H."/>
        </authorList>
    </citation>
    <scope>NUCLEOTIDE SEQUENCE</scope>
    <source>
        <strain evidence="1">SMH4131-1</strain>
    </source>
</reference>
<evidence type="ECO:0000313" key="1">
    <source>
        <dbReference type="EMBL" id="KAK3332883.1"/>
    </source>
</evidence>
<sequence length="525" mass="57586">MPQQEFLFVNPSNRSKGGHKISATGRAFVIQKARTSNPWSTKSKKLTLDRLDGDHGSLVSSLQQSFTAYAGDETGRRDAAAQVPSYAIRAREQTVPNLSMILGELPAKTSGSNRHECRRPSKCPQCRIPLKCGPCLCVVTSKRAAVCGPSRQLGSGLDPFQNHTATTSFPPRITLCTNDIQNALEVQDYWITASSSHAGFLHSILCLAALKLSLIHQHQSEAMADRFMHHRLQAMAAIQRALSHNDDLNNKHTALSDESIATVFNLVCTEEILALHASRTNPTHMTNKPARLLLQPDPAQRRAHLAGWNRMLALRGGVTRLQSGLQSFVMRWAYVALSCMLMSLYNQPHMYRLPPSSSSSSSSFATTRFLPACRSLPRRGLETTYNYPSASPFLHLGSRMASACRREGMHHELATKILTAECLLQDGRAWLRSGGAAYKWTAHDMQNIFSLALGELVRWNFEHEALISGAENLVAMGLFIFLFLAGTASEEGEGEGYVEGCWGGYVGCVVVDDGGEGVCGFFGGY</sequence>
<accession>A0AAE0MIH1</accession>
<gene>
    <name evidence="1" type="ORF">B0T19DRAFT_483046</name>
</gene>